<dbReference type="GO" id="GO:0006508">
    <property type="term" value="P:proteolysis"/>
    <property type="evidence" value="ECO:0007669"/>
    <property type="project" value="InterPro"/>
</dbReference>
<name>A0A0F9LII6_9ZZZZ</name>
<dbReference type="PANTHER" id="PTHR12147:SF26">
    <property type="entry name" value="PEPTIDASE M28 DOMAIN-CONTAINING PROTEIN"/>
    <property type="match status" value="1"/>
</dbReference>
<protein>
    <recommendedName>
        <fullName evidence="2">Peptidase M28 domain-containing protein</fullName>
    </recommendedName>
</protein>
<keyword evidence="1" id="KW-0812">Transmembrane</keyword>
<dbReference type="Gene3D" id="3.40.630.10">
    <property type="entry name" value="Zn peptidases"/>
    <property type="match status" value="1"/>
</dbReference>
<reference evidence="3" key="1">
    <citation type="journal article" date="2015" name="Nature">
        <title>Complex archaea that bridge the gap between prokaryotes and eukaryotes.</title>
        <authorList>
            <person name="Spang A."/>
            <person name="Saw J.H."/>
            <person name="Jorgensen S.L."/>
            <person name="Zaremba-Niedzwiedzka K."/>
            <person name="Martijn J."/>
            <person name="Lind A.E."/>
            <person name="van Eijk R."/>
            <person name="Schleper C."/>
            <person name="Guy L."/>
            <person name="Ettema T.J."/>
        </authorList>
    </citation>
    <scope>NUCLEOTIDE SEQUENCE</scope>
</reference>
<dbReference type="PANTHER" id="PTHR12147">
    <property type="entry name" value="METALLOPEPTIDASE M28 FAMILY MEMBER"/>
    <property type="match status" value="1"/>
</dbReference>
<sequence length="434" mass="49158">MKFEISKQDSDYMYKIIHKIIDECGPRMPCSPQEAMGAEIVNKELEETCDEVIIEPFTCHPRAALGWIRIDSFLVILSFSCFFIIQLFLETIWSLILAFIVFSLNILAFFIAWYEFFNYKEFIDPLFKEKSSQNVIGKIKPEGELKNILIFSGHIDSQFQFNLLTYLRAGYAIVSLLGLGILFLWIGLSVIFFFLTITTFLAGLPVIYDVFFNIVIWFLIIGGIPLILLMYFTSPGERANKVPGAVDNLSAIAIVLGIGRFLKKNKNIIPKNTEIRLISFGCEEAFLRGAFRYVSAHLDELKDYNTECINLEMIADLGKVFIWNYEPTTRTHHSEEVIQKIIKAADSENIKSKVTPMGGEGVIGKLFGKTSGGTDATAFSKSDINACTITTGEILKVSEYWHTPRDTIDKIEKGALENALKLCIRYIINESKTK</sequence>
<keyword evidence="1" id="KW-0472">Membrane</keyword>
<evidence type="ECO:0000313" key="3">
    <source>
        <dbReference type="EMBL" id="KKM94694.1"/>
    </source>
</evidence>
<organism evidence="3">
    <name type="scientific">marine sediment metagenome</name>
    <dbReference type="NCBI Taxonomy" id="412755"/>
    <lineage>
        <taxon>unclassified sequences</taxon>
        <taxon>metagenomes</taxon>
        <taxon>ecological metagenomes</taxon>
    </lineage>
</organism>
<accession>A0A0F9LII6</accession>
<dbReference type="GO" id="GO:0008235">
    <property type="term" value="F:metalloexopeptidase activity"/>
    <property type="evidence" value="ECO:0007669"/>
    <property type="project" value="InterPro"/>
</dbReference>
<dbReference type="EMBL" id="LAZR01006105">
    <property type="protein sequence ID" value="KKM94694.1"/>
    <property type="molecule type" value="Genomic_DNA"/>
</dbReference>
<dbReference type="Pfam" id="PF04389">
    <property type="entry name" value="Peptidase_M28"/>
    <property type="match status" value="1"/>
</dbReference>
<comment type="caution">
    <text evidence="3">The sequence shown here is derived from an EMBL/GenBank/DDBJ whole genome shotgun (WGS) entry which is preliminary data.</text>
</comment>
<feature type="transmembrane region" description="Helical" evidence="1">
    <location>
        <begin position="70"/>
        <end position="89"/>
    </location>
</feature>
<evidence type="ECO:0000259" key="2">
    <source>
        <dbReference type="Pfam" id="PF04389"/>
    </source>
</evidence>
<keyword evidence="1" id="KW-1133">Transmembrane helix</keyword>
<evidence type="ECO:0000256" key="1">
    <source>
        <dbReference type="SAM" id="Phobius"/>
    </source>
</evidence>
<feature type="domain" description="Peptidase M28" evidence="2">
    <location>
        <begin position="242"/>
        <end position="425"/>
    </location>
</feature>
<dbReference type="SUPFAM" id="SSF53187">
    <property type="entry name" value="Zn-dependent exopeptidases"/>
    <property type="match status" value="1"/>
</dbReference>
<feature type="transmembrane region" description="Helical" evidence="1">
    <location>
        <begin position="210"/>
        <end position="232"/>
    </location>
</feature>
<dbReference type="InterPro" id="IPR007484">
    <property type="entry name" value="Peptidase_M28"/>
</dbReference>
<dbReference type="AlphaFoldDB" id="A0A0F9LII6"/>
<proteinExistence type="predicted"/>
<feature type="transmembrane region" description="Helical" evidence="1">
    <location>
        <begin position="95"/>
        <end position="114"/>
    </location>
</feature>
<gene>
    <name evidence="3" type="ORF">LCGC14_1195770</name>
</gene>
<dbReference type="InterPro" id="IPR045175">
    <property type="entry name" value="M28_fam"/>
</dbReference>
<feature type="transmembrane region" description="Helical" evidence="1">
    <location>
        <begin position="171"/>
        <end position="204"/>
    </location>
</feature>